<dbReference type="PANTHER" id="PTHR43689">
    <property type="entry name" value="HYDROLASE"/>
    <property type="match status" value="1"/>
</dbReference>
<reference evidence="2 3" key="1">
    <citation type="submission" date="2014-06" db="EMBL/GenBank/DDBJ databases">
        <title>Whole Genome Sequences of Three Symbiotic Endozoicomonas Bacteria.</title>
        <authorList>
            <person name="Neave M.J."/>
            <person name="Apprill A."/>
            <person name="Voolstra C.R."/>
        </authorList>
    </citation>
    <scope>NUCLEOTIDE SEQUENCE [LARGE SCALE GENOMIC DNA]</scope>
    <source>
        <strain evidence="2 3">DSM 22380</strain>
    </source>
</reference>
<dbReference type="Pfam" id="PF00561">
    <property type="entry name" value="Abhydrolase_1"/>
    <property type="match status" value="1"/>
</dbReference>
<dbReference type="EMBL" id="JOJP01000001">
    <property type="protein sequence ID" value="KEI71040.1"/>
    <property type="molecule type" value="Genomic_DNA"/>
</dbReference>
<protein>
    <submittedName>
        <fullName evidence="2">3-oxoacyl-ACP reductase</fullName>
    </submittedName>
</protein>
<dbReference type="AlphaFoldDB" id="A0A081KA64"/>
<evidence type="ECO:0000313" key="2">
    <source>
        <dbReference type="EMBL" id="KEI71040.1"/>
    </source>
</evidence>
<dbReference type="GO" id="GO:0003824">
    <property type="term" value="F:catalytic activity"/>
    <property type="evidence" value="ECO:0007669"/>
    <property type="project" value="InterPro"/>
</dbReference>
<evidence type="ECO:0000259" key="1">
    <source>
        <dbReference type="Pfam" id="PF00561"/>
    </source>
</evidence>
<dbReference type="PRINTS" id="PR00111">
    <property type="entry name" value="ABHYDROLASE"/>
</dbReference>
<dbReference type="SUPFAM" id="SSF53474">
    <property type="entry name" value="alpha/beta-Hydrolases"/>
    <property type="match status" value="1"/>
</dbReference>
<accession>A0A081KA64</accession>
<comment type="caution">
    <text evidence="2">The sequence shown here is derived from an EMBL/GenBank/DDBJ whole genome shotgun (WGS) entry which is preliminary data.</text>
</comment>
<dbReference type="STRING" id="305900.GV64_10035"/>
<sequence>MSAIPEGHFVQLEDGLSLHYHEAGQGEAVLFLHGSGPGASGYSNFKGNYPIFAEAGVRAIVPDLPGYGLSDKPETEYTLDFFVAAVKGLIDQLAIDSVTLVGNSLGGAIAIKLTLDYPELVTKLILMAPGGLMEKEQYFQEMEGIQKMAAAFASGELKEASGMKRLLGLQLYDASQVTDETVNERVAVVHEQPACVLSTMQVPNMTSRLHELNCPIFGIWGVNDKFCPSRGADTMMKGCSNIRFTLLSECGHWVMVEHQDWFNRQCLDFIKHG</sequence>
<keyword evidence="3" id="KW-1185">Reference proteome</keyword>
<dbReference type="InterPro" id="IPR029058">
    <property type="entry name" value="AB_hydrolase_fold"/>
</dbReference>
<dbReference type="eggNOG" id="COG2267">
    <property type="taxonomic scope" value="Bacteria"/>
</dbReference>
<evidence type="ECO:0000313" key="3">
    <source>
        <dbReference type="Proteomes" id="UP000027997"/>
    </source>
</evidence>
<feature type="domain" description="AB hydrolase-1" evidence="1">
    <location>
        <begin position="28"/>
        <end position="258"/>
    </location>
</feature>
<dbReference type="InterPro" id="IPR000639">
    <property type="entry name" value="Epox_hydrolase-like"/>
</dbReference>
<dbReference type="RefSeq" id="WP_020585072.1">
    <property type="nucleotide sequence ID" value="NZ_JOJP01000001.1"/>
</dbReference>
<dbReference type="Gene3D" id="3.40.50.1820">
    <property type="entry name" value="alpha/beta hydrolase"/>
    <property type="match status" value="1"/>
</dbReference>
<organism evidence="2 3">
    <name type="scientific">Endozoicomonas elysicola</name>
    <dbReference type="NCBI Taxonomy" id="305900"/>
    <lineage>
        <taxon>Bacteria</taxon>
        <taxon>Pseudomonadati</taxon>
        <taxon>Pseudomonadota</taxon>
        <taxon>Gammaproteobacteria</taxon>
        <taxon>Oceanospirillales</taxon>
        <taxon>Endozoicomonadaceae</taxon>
        <taxon>Endozoicomonas</taxon>
    </lineage>
</organism>
<gene>
    <name evidence="2" type="ORF">GV64_10035</name>
</gene>
<name>A0A081KA64_9GAMM</name>
<dbReference type="PANTHER" id="PTHR43689:SF8">
    <property type="entry name" value="ALPHA_BETA-HYDROLASES SUPERFAMILY PROTEIN"/>
    <property type="match status" value="1"/>
</dbReference>
<dbReference type="InterPro" id="IPR000073">
    <property type="entry name" value="AB_hydrolase_1"/>
</dbReference>
<dbReference type="PRINTS" id="PR00412">
    <property type="entry name" value="EPOXHYDRLASE"/>
</dbReference>
<proteinExistence type="predicted"/>
<dbReference type="Proteomes" id="UP000027997">
    <property type="component" value="Unassembled WGS sequence"/>
</dbReference>